<protein>
    <submittedName>
        <fullName evidence="3">Ion transporter</fullName>
    </submittedName>
</protein>
<dbReference type="EMBL" id="BNAH01000016">
    <property type="protein sequence ID" value="GHF00938.1"/>
    <property type="molecule type" value="Genomic_DNA"/>
</dbReference>
<reference evidence="4" key="1">
    <citation type="journal article" date="2019" name="Int. J. Syst. Evol. Microbiol.">
        <title>The Global Catalogue of Microorganisms (GCM) 10K type strain sequencing project: providing services to taxonomists for standard genome sequencing and annotation.</title>
        <authorList>
            <consortium name="The Broad Institute Genomics Platform"/>
            <consortium name="The Broad Institute Genome Sequencing Center for Infectious Disease"/>
            <person name="Wu L."/>
            <person name="Ma J."/>
        </authorList>
    </citation>
    <scope>NUCLEOTIDE SEQUENCE [LARGE SCALE GENOMIC DNA]</scope>
    <source>
        <strain evidence="4">CGMCC 1.15922</strain>
    </source>
</reference>
<feature type="transmembrane region" description="Helical" evidence="1">
    <location>
        <begin position="111"/>
        <end position="133"/>
    </location>
</feature>
<sequence>MMIYVFIINSLIIAIAVVIHYECLYRLSLYIPKMKIKHRLRMVFCVFGAFIAHVVEVWLFALAYYWMHKSEGWGKLTGNFDGSLMDSGYFSFTVYSTVGFGDIEPIGSIRFLTGIESLIGLILITWSASFLYLQMQKEWTD</sequence>
<dbReference type="RefSeq" id="WP_308433840.1">
    <property type="nucleotide sequence ID" value="NZ_BNAH01000016.1"/>
</dbReference>
<accession>A0ABQ3J122</accession>
<proteinExistence type="predicted"/>
<dbReference type="Gene3D" id="1.10.287.70">
    <property type="match status" value="1"/>
</dbReference>
<dbReference type="InterPro" id="IPR013099">
    <property type="entry name" value="K_chnl_dom"/>
</dbReference>
<feature type="domain" description="Potassium channel" evidence="2">
    <location>
        <begin position="53"/>
        <end position="131"/>
    </location>
</feature>
<evidence type="ECO:0000256" key="1">
    <source>
        <dbReference type="SAM" id="Phobius"/>
    </source>
</evidence>
<name>A0ABQ3J122_9GAMM</name>
<dbReference type="Pfam" id="PF07885">
    <property type="entry name" value="Ion_trans_2"/>
    <property type="match status" value="1"/>
</dbReference>
<keyword evidence="1" id="KW-0812">Transmembrane</keyword>
<keyword evidence="1" id="KW-0472">Membrane</keyword>
<feature type="transmembrane region" description="Helical" evidence="1">
    <location>
        <begin position="6"/>
        <end position="24"/>
    </location>
</feature>
<keyword evidence="4" id="KW-1185">Reference proteome</keyword>
<feature type="transmembrane region" description="Helical" evidence="1">
    <location>
        <begin position="44"/>
        <end position="67"/>
    </location>
</feature>
<comment type="caution">
    <text evidence="3">The sequence shown here is derived from an EMBL/GenBank/DDBJ whole genome shotgun (WGS) entry which is preliminary data.</text>
</comment>
<evidence type="ECO:0000313" key="3">
    <source>
        <dbReference type="EMBL" id="GHF00938.1"/>
    </source>
</evidence>
<evidence type="ECO:0000313" key="4">
    <source>
        <dbReference type="Proteomes" id="UP000626370"/>
    </source>
</evidence>
<dbReference type="SUPFAM" id="SSF81324">
    <property type="entry name" value="Voltage-gated potassium channels"/>
    <property type="match status" value="1"/>
</dbReference>
<evidence type="ECO:0000259" key="2">
    <source>
        <dbReference type="Pfam" id="PF07885"/>
    </source>
</evidence>
<organism evidence="3 4">
    <name type="scientific">Thalassotalea profundi</name>
    <dbReference type="NCBI Taxonomy" id="2036687"/>
    <lineage>
        <taxon>Bacteria</taxon>
        <taxon>Pseudomonadati</taxon>
        <taxon>Pseudomonadota</taxon>
        <taxon>Gammaproteobacteria</taxon>
        <taxon>Alteromonadales</taxon>
        <taxon>Colwelliaceae</taxon>
        <taxon>Thalassotalea</taxon>
    </lineage>
</organism>
<gene>
    <name evidence="3" type="ORF">GCM10011501_33010</name>
</gene>
<keyword evidence="1" id="KW-1133">Transmembrane helix</keyword>
<dbReference type="Proteomes" id="UP000626370">
    <property type="component" value="Unassembled WGS sequence"/>
</dbReference>